<evidence type="ECO:0008006" key="4">
    <source>
        <dbReference type="Google" id="ProtNLM"/>
    </source>
</evidence>
<feature type="transmembrane region" description="Helical" evidence="1">
    <location>
        <begin position="6"/>
        <end position="21"/>
    </location>
</feature>
<gene>
    <name evidence="2" type="ORF">FPZ11_05905</name>
</gene>
<accession>A0A5B8M0K6</accession>
<dbReference type="AlphaFoldDB" id="A0A5B8M0K6"/>
<proteinExistence type="predicted"/>
<dbReference type="KEGG" id="huw:FPZ11_05905"/>
<evidence type="ECO:0000313" key="2">
    <source>
        <dbReference type="EMBL" id="QDZ14358.1"/>
    </source>
</evidence>
<organism evidence="2 3">
    <name type="scientific">Humibacter ginsenosidimutans</name>
    <dbReference type="NCBI Taxonomy" id="2599293"/>
    <lineage>
        <taxon>Bacteria</taxon>
        <taxon>Bacillati</taxon>
        <taxon>Actinomycetota</taxon>
        <taxon>Actinomycetes</taxon>
        <taxon>Micrococcales</taxon>
        <taxon>Microbacteriaceae</taxon>
        <taxon>Humibacter</taxon>
    </lineage>
</organism>
<dbReference type="RefSeq" id="WP_146319175.1">
    <property type="nucleotide sequence ID" value="NZ_CP042305.1"/>
</dbReference>
<dbReference type="EMBL" id="CP042305">
    <property type="protein sequence ID" value="QDZ14358.1"/>
    <property type="molecule type" value="Genomic_DNA"/>
</dbReference>
<reference evidence="2 3" key="1">
    <citation type="submission" date="2019-07" db="EMBL/GenBank/DDBJ databases">
        <title>Full genome sequence of Humibacter sp. WJ7-1.</title>
        <authorList>
            <person name="Im W.-T."/>
        </authorList>
    </citation>
    <scope>NUCLEOTIDE SEQUENCE [LARGE SCALE GENOMIC DNA]</scope>
    <source>
        <strain evidence="2 3">WJ7-1</strain>
    </source>
</reference>
<protein>
    <recommendedName>
        <fullName evidence="4">GlsB/YeaQ/YmgE family stress response membrane protein</fullName>
    </recommendedName>
</protein>
<keyword evidence="1" id="KW-0812">Transmembrane</keyword>
<keyword evidence="1" id="KW-0472">Membrane</keyword>
<keyword evidence="3" id="KW-1185">Reference proteome</keyword>
<sequence length="103" mass="11089">MELLFITLGGAIIGLIARYTLPYRHSHGAVLIPALGAGVAAAVWVILTWVGMKWDGGWIWWITLIVTAIVSVGVDLLLGGLRTRSDEQRLHRLTRTGVSATGA</sequence>
<evidence type="ECO:0000313" key="3">
    <source>
        <dbReference type="Proteomes" id="UP000320216"/>
    </source>
</evidence>
<dbReference type="Proteomes" id="UP000320216">
    <property type="component" value="Chromosome"/>
</dbReference>
<evidence type="ECO:0000256" key="1">
    <source>
        <dbReference type="SAM" id="Phobius"/>
    </source>
</evidence>
<name>A0A5B8M0K6_9MICO</name>
<feature type="transmembrane region" description="Helical" evidence="1">
    <location>
        <begin position="58"/>
        <end position="81"/>
    </location>
</feature>
<keyword evidence="1" id="KW-1133">Transmembrane helix</keyword>
<feature type="transmembrane region" description="Helical" evidence="1">
    <location>
        <begin position="28"/>
        <end position="52"/>
    </location>
</feature>